<comment type="caution">
    <text evidence="1">The sequence shown here is derived from an EMBL/GenBank/DDBJ whole genome shotgun (WGS) entry which is preliminary data.</text>
</comment>
<name>A0ACC0JTF4_CHOFU</name>
<evidence type="ECO:0000313" key="2">
    <source>
        <dbReference type="Proteomes" id="UP001064048"/>
    </source>
</evidence>
<organism evidence="1 2">
    <name type="scientific">Choristoneura fumiferana</name>
    <name type="common">Spruce budworm moth</name>
    <name type="synonym">Archips fumiferana</name>
    <dbReference type="NCBI Taxonomy" id="7141"/>
    <lineage>
        <taxon>Eukaryota</taxon>
        <taxon>Metazoa</taxon>
        <taxon>Ecdysozoa</taxon>
        <taxon>Arthropoda</taxon>
        <taxon>Hexapoda</taxon>
        <taxon>Insecta</taxon>
        <taxon>Pterygota</taxon>
        <taxon>Neoptera</taxon>
        <taxon>Endopterygota</taxon>
        <taxon>Lepidoptera</taxon>
        <taxon>Glossata</taxon>
        <taxon>Ditrysia</taxon>
        <taxon>Tortricoidea</taxon>
        <taxon>Tortricidae</taxon>
        <taxon>Tortricinae</taxon>
        <taxon>Choristoneura</taxon>
    </lineage>
</organism>
<protein>
    <submittedName>
        <fullName evidence="1">Uncharacterized protein</fullName>
    </submittedName>
</protein>
<reference evidence="1 2" key="1">
    <citation type="journal article" date="2022" name="Genome Biol. Evol.">
        <title>The Spruce Budworm Genome: Reconstructing the Evolutionary History of Antifreeze Proteins.</title>
        <authorList>
            <person name="Beliveau C."/>
            <person name="Gagne P."/>
            <person name="Picq S."/>
            <person name="Vernygora O."/>
            <person name="Keeling C.I."/>
            <person name="Pinkney K."/>
            <person name="Doucet D."/>
            <person name="Wen F."/>
            <person name="Johnston J.S."/>
            <person name="Maaroufi H."/>
            <person name="Boyle B."/>
            <person name="Laroche J."/>
            <person name="Dewar K."/>
            <person name="Juretic N."/>
            <person name="Blackburn G."/>
            <person name="Nisole A."/>
            <person name="Brunet B."/>
            <person name="Brandao M."/>
            <person name="Lumley L."/>
            <person name="Duan J."/>
            <person name="Quan G."/>
            <person name="Lucarotti C.J."/>
            <person name="Roe A.D."/>
            <person name="Sperling F.A.H."/>
            <person name="Levesque R.C."/>
            <person name="Cusson M."/>
        </authorList>
    </citation>
    <scope>NUCLEOTIDE SEQUENCE [LARGE SCALE GENOMIC DNA]</scope>
    <source>
        <strain evidence="1">Glfc:IPQL:Cfum</strain>
    </source>
</reference>
<sequence>MYDVYANNQSQPTTPPAPPQKVLRFDRGYATSRPGILKLVQLLCNLIGFICIKVSWVWFSAIFYNILYWVAIIITSFLLLSYTFHFVEKHDRWPWLKWEFFYCCAVTLVYVGLSIFAAVVGESGWAVGFFGLCAILAYGYDGYLKYTAWKRGLPPQ</sequence>
<evidence type="ECO:0000313" key="1">
    <source>
        <dbReference type="EMBL" id="KAI8427335.1"/>
    </source>
</evidence>
<gene>
    <name evidence="1" type="ORF">MSG28_001914</name>
</gene>
<dbReference type="Proteomes" id="UP001064048">
    <property type="component" value="Chromosome 3"/>
</dbReference>
<accession>A0ACC0JTF4</accession>
<keyword evidence="2" id="KW-1185">Reference proteome</keyword>
<proteinExistence type="predicted"/>
<dbReference type="EMBL" id="CM046103">
    <property type="protein sequence ID" value="KAI8427335.1"/>
    <property type="molecule type" value="Genomic_DNA"/>
</dbReference>